<dbReference type="SUPFAM" id="SSF51735">
    <property type="entry name" value="NAD(P)-binding Rossmann-fold domains"/>
    <property type="match status" value="1"/>
</dbReference>
<evidence type="ECO:0000256" key="1">
    <source>
        <dbReference type="ARBA" id="ARBA00005725"/>
    </source>
</evidence>
<evidence type="ECO:0000256" key="4">
    <source>
        <dbReference type="SAM" id="MobiDB-lite"/>
    </source>
</evidence>
<dbReference type="InterPro" id="IPR036291">
    <property type="entry name" value="NAD(P)-bd_dom_sf"/>
</dbReference>
<comment type="caution">
    <text evidence="6">The sequence shown here is derived from an EMBL/GenBank/DDBJ whole genome shotgun (WGS) entry which is preliminary data.</text>
</comment>
<reference evidence="6" key="1">
    <citation type="submission" date="2023-03" db="EMBL/GenBank/DDBJ databases">
        <title>Massive genome expansion in bonnet fungi (Mycena s.s.) driven by repeated elements and novel gene families across ecological guilds.</title>
        <authorList>
            <consortium name="Lawrence Berkeley National Laboratory"/>
            <person name="Harder C.B."/>
            <person name="Miyauchi S."/>
            <person name="Viragh M."/>
            <person name="Kuo A."/>
            <person name="Thoen E."/>
            <person name="Andreopoulos B."/>
            <person name="Lu D."/>
            <person name="Skrede I."/>
            <person name="Drula E."/>
            <person name="Henrissat B."/>
            <person name="Morin E."/>
            <person name="Kohler A."/>
            <person name="Barry K."/>
            <person name="LaButti K."/>
            <person name="Morin E."/>
            <person name="Salamov A."/>
            <person name="Lipzen A."/>
            <person name="Mereny Z."/>
            <person name="Hegedus B."/>
            <person name="Baldrian P."/>
            <person name="Stursova M."/>
            <person name="Weitz H."/>
            <person name="Taylor A."/>
            <person name="Grigoriev I.V."/>
            <person name="Nagy L.G."/>
            <person name="Martin F."/>
            <person name="Kauserud H."/>
        </authorList>
    </citation>
    <scope>NUCLEOTIDE SEQUENCE</scope>
    <source>
        <strain evidence="6">CBHHK067</strain>
    </source>
</reference>
<dbReference type="PANTHER" id="PTHR47706">
    <property type="entry name" value="NMRA-LIKE FAMILY PROTEIN"/>
    <property type="match status" value="1"/>
</dbReference>
<evidence type="ECO:0000259" key="5">
    <source>
        <dbReference type="Pfam" id="PF13460"/>
    </source>
</evidence>
<sequence>MSTYKSFAVVGGGTIGLPIIRALAARHVSVILFSRLESAPKEVPAGVQVVKVDYGDASAAAAVFKEHKVDVVLSALTSRALEVQKPLVEAAKLAAVKLFAPSEYGMPSDGYTEGHLGNKNQIAGKNLYAILDLSYEFAEDLKAARIPSVRFYTGMFPEIMQWLTGYFEHGNVRIVGTGEVPVSFTSVADIAGFVAHVLTTLPPSELENRTFRLEGDRAILNDFGALFKTEVEHVDHITGERGEFRTMLLAVLESGAGSSGWDEVTKSEGSGSNAAGSANTLWPGHKWQTIKEALDL</sequence>
<feature type="compositionally biased region" description="Low complexity" evidence="4">
    <location>
        <begin position="269"/>
        <end position="278"/>
    </location>
</feature>
<dbReference type="Proteomes" id="UP001221757">
    <property type="component" value="Unassembled WGS sequence"/>
</dbReference>
<proteinExistence type="inferred from homology"/>
<gene>
    <name evidence="6" type="ORF">B0H17DRAFT_1170410</name>
</gene>
<keyword evidence="2" id="KW-0521">NADP</keyword>
<keyword evidence="7" id="KW-1185">Reference proteome</keyword>
<comment type="similarity">
    <text evidence="1">Belongs to the NmrA-type oxidoreductase family. Isoflavone reductase subfamily.</text>
</comment>
<protein>
    <recommendedName>
        <fullName evidence="5">NAD(P)-binding domain-containing protein</fullName>
    </recommendedName>
</protein>
<dbReference type="EMBL" id="JARKIE010000139">
    <property type="protein sequence ID" value="KAJ7677353.1"/>
    <property type="molecule type" value="Genomic_DNA"/>
</dbReference>
<name>A0AAD7GAX6_MYCRO</name>
<feature type="domain" description="NAD(P)-binding" evidence="5">
    <location>
        <begin position="12"/>
        <end position="199"/>
    </location>
</feature>
<evidence type="ECO:0000256" key="2">
    <source>
        <dbReference type="ARBA" id="ARBA00022857"/>
    </source>
</evidence>
<keyword evidence="3" id="KW-0560">Oxidoreductase</keyword>
<organism evidence="6 7">
    <name type="scientific">Mycena rosella</name>
    <name type="common">Pink bonnet</name>
    <name type="synonym">Agaricus rosellus</name>
    <dbReference type="NCBI Taxonomy" id="1033263"/>
    <lineage>
        <taxon>Eukaryota</taxon>
        <taxon>Fungi</taxon>
        <taxon>Dikarya</taxon>
        <taxon>Basidiomycota</taxon>
        <taxon>Agaricomycotina</taxon>
        <taxon>Agaricomycetes</taxon>
        <taxon>Agaricomycetidae</taxon>
        <taxon>Agaricales</taxon>
        <taxon>Marasmiineae</taxon>
        <taxon>Mycenaceae</taxon>
        <taxon>Mycena</taxon>
    </lineage>
</organism>
<dbReference type="Gene3D" id="3.40.50.720">
    <property type="entry name" value="NAD(P)-binding Rossmann-like Domain"/>
    <property type="match status" value="1"/>
</dbReference>
<accession>A0AAD7GAX6</accession>
<evidence type="ECO:0000313" key="6">
    <source>
        <dbReference type="EMBL" id="KAJ7677353.1"/>
    </source>
</evidence>
<dbReference type="InterPro" id="IPR051609">
    <property type="entry name" value="NmrA/Isoflavone_reductase-like"/>
</dbReference>
<evidence type="ECO:0000313" key="7">
    <source>
        <dbReference type="Proteomes" id="UP001221757"/>
    </source>
</evidence>
<evidence type="ECO:0000256" key="3">
    <source>
        <dbReference type="ARBA" id="ARBA00023002"/>
    </source>
</evidence>
<dbReference type="GO" id="GO:0016491">
    <property type="term" value="F:oxidoreductase activity"/>
    <property type="evidence" value="ECO:0007669"/>
    <property type="project" value="UniProtKB-KW"/>
</dbReference>
<dbReference type="AlphaFoldDB" id="A0AAD7GAX6"/>
<feature type="region of interest" description="Disordered" evidence="4">
    <location>
        <begin position="257"/>
        <end position="278"/>
    </location>
</feature>
<dbReference type="InterPro" id="IPR016040">
    <property type="entry name" value="NAD(P)-bd_dom"/>
</dbReference>
<dbReference type="Pfam" id="PF13460">
    <property type="entry name" value="NAD_binding_10"/>
    <property type="match status" value="1"/>
</dbReference>
<dbReference type="PANTHER" id="PTHR47706:SF4">
    <property type="entry name" value="NMRA-LIKE DOMAIN-CONTAINING PROTEIN"/>
    <property type="match status" value="1"/>
</dbReference>